<evidence type="ECO:0000256" key="4">
    <source>
        <dbReference type="ARBA" id="ARBA00022801"/>
    </source>
</evidence>
<evidence type="ECO:0000256" key="9">
    <source>
        <dbReference type="PIRSR" id="PIRSR601461-2"/>
    </source>
</evidence>
<gene>
    <name evidence="15" type="primary">LOC110792677</name>
</gene>
<dbReference type="GO" id="GO:0006629">
    <property type="term" value="P:lipid metabolic process"/>
    <property type="evidence" value="ECO:0007669"/>
    <property type="project" value="InterPro"/>
</dbReference>
<dbReference type="RefSeq" id="XP_021853185.1">
    <property type="nucleotide sequence ID" value="XM_021997493.2"/>
</dbReference>
<dbReference type="Pfam" id="PF05184">
    <property type="entry name" value="SapB_1"/>
    <property type="match status" value="1"/>
</dbReference>
<evidence type="ECO:0000259" key="13">
    <source>
        <dbReference type="PROSITE" id="PS51767"/>
    </source>
</evidence>
<dbReference type="PANTHER" id="PTHR47966">
    <property type="entry name" value="BETA-SITE APP-CLEAVING ENZYME, ISOFORM A-RELATED"/>
    <property type="match status" value="1"/>
</dbReference>
<evidence type="ECO:0000256" key="7">
    <source>
        <dbReference type="ARBA" id="ARBA00023180"/>
    </source>
</evidence>
<keyword evidence="4 10" id="KW-0378">Hydrolase</keyword>
<evidence type="ECO:0000256" key="1">
    <source>
        <dbReference type="ARBA" id="ARBA00007447"/>
    </source>
</evidence>
<dbReference type="PROSITE" id="PS50015">
    <property type="entry name" value="SAP_B"/>
    <property type="match status" value="2"/>
</dbReference>
<dbReference type="InterPro" id="IPR008139">
    <property type="entry name" value="SaposinB_dom"/>
</dbReference>
<dbReference type="Pfam" id="PF00026">
    <property type="entry name" value="Asp"/>
    <property type="match status" value="1"/>
</dbReference>
<evidence type="ECO:0000313" key="14">
    <source>
        <dbReference type="Proteomes" id="UP000813463"/>
    </source>
</evidence>
<dbReference type="GO" id="GO:0006508">
    <property type="term" value="P:proteolysis"/>
    <property type="evidence" value="ECO:0000318"/>
    <property type="project" value="GO_Central"/>
</dbReference>
<feature type="disulfide bond" evidence="9">
    <location>
        <begin position="119"/>
        <end position="125"/>
    </location>
</feature>
<reference evidence="14" key="1">
    <citation type="journal article" date="2021" name="Nat. Commun.">
        <title>Genomic analyses provide insights into spinach domestication and the genetic basis of agronomic traits.</title>
        <authorList>
            <person name="Cai X."/>
            <person name="Sun X."/>
            <person name="Xu C."/>
            <person name="Sun H."/>
            <person name="Wang X."/>
            <person name="Ge C."/>
            <person name="Zhang Z."/>
            <person name="Wang Q."/>
            <person name="Fei Z."/>
            <person name="Jiao C."/>
            <person name="Wang Q."/>
        </authorList>
    </citation>
    <scope>NUCLEOTIDE SEQUENCE [LARGE SCALE GENOMIC DNA]</scope>
    <source>
        <strain evidence="14">cv. Varoflay</strain>
    </source>
</reference>
<evidence type="ECO:0000313" key="15">
    <source>
        <dbReference type="RefSeq" id="XP_021853185.1"/>
    </source>
</evidence>
<dbReference type="PRINTS" id="PR00792">
    <property type="entry name" value="PEPSIN"/>
</dbReference>
<feature type="active site" evidence="8">
    <location>
        <position position="293"/>
    </location>
</feature>
<dbReference type="InterPro" id="IPR011001">
    <property type="entry name" value="Saposin-like"/>
</dbReference>
<dbReference type="Proteomes" id="UP000813463">
    <property type="component" value="Chromosome 6"/>
</dbReference>
<dbReference type="GeneID" id="110792677"/>
<accession>A0A9R0K0J6</accession>
<organism evidence="14 15">
    <name type="scientific">Spinacia oleracea</name>
    <name type="common">Spinach</name>
    <dbReference type="NCBI Taxonomy" id="3562"/>
    <lineage>
        <taxon>Eukaryota</taxon>
        <taxon>Viridiplantae</taxon>
        <taxon>Streptophyta</taxon>
        <taxon>Embryophyta</taxon>
        <taxon>Tracheophyta</taxon>
        <taxon>Spermatophyta</taxon>
        <taxon>Magnoliopsida</taxon>
        <taxon>eudicotyledons</taxon>
        <taxon>Gunneridae</taxon>
        <taxon>Pentapetalae</taxon>
        <taxon>Caryophyllales</taxon>
        <taxon>Chenopodiaceae</taxon>
        <taxon>Chenopodioideae</taxon>
        <taxon>Anserineae</taxon>
        <taxon>Spinacia</taxon>
    </lineage>
</organism>
<evidence type="ECO:0000256" key="10">
    <source>
        <dbReference type="RuleBase" id="RU000454"/>
    </source>
</evidence>
<name>A0A9R0K0J6_SPIOL</name>
<sequence>MNKVKALVFPLFLSLLLFPLVLSTSNDGLLRVGLKKKKFDQNTRVASRLGAKERETLRASLGKYLLGELNDVGEADVVALKNYMDAQYFGEIGVGTPPQKFTVIFDTGSSNLWVPSSKCYFSIACFFHSKYNSGSSSTYCKNGKAAAIKYGSGAISGFFSEDNVEVGDLVVKNQELIEATREPSITFVVAKFDGILGLGFQEIAVGDAVPVWYNMIKQGLVKEPVFSFWLNRKAEEEEGGELVFGGVDPKHYKGKHTYAPVTRKGYWQFDMGDVLIDGKTTGYCSGGCAAIADSGTSLLAGPSTVITQINHAIGASGVTSRACKNVVEQYGQTMIDLLLSKESPKKVCSQIGACAYDGTHGVSKGIESVVDMENSDGTSDGLRDGMCSACEMAVVWMESQLKQNATQDRAISYVDELCEHIPNQLGQSGVDCSQVEKMPSVAFTIAGKEFVLSPHEYILKVGEGAAAQCISGFTALDIPPPRGPIWILGDVFMGRYHTVFDYGNLRVGFAEAA</sequence>
<dbReference type="InterPro" id="IPR033869">
    <property type="entry name" value="Phytepsin"/>
</dbReference>
<dbReference type="OrthoDB" id="771136at2759"/>
<dbReference type="SUPFAM" id="SSF50630">
    <property type="entry name" value="Acid proteases"/>
    <property type="match status" value="1"/>
</dbReference>
<feature type="chain" id="PRO_5040442217" evidence="11">
    <location>
        <begin position="24"/>
        <end position="513"/>
    </location>
</feature>
<evidence type="ECO:0000256" key="8">
    <source>
        <dbReference type="PIRSR" id="PIRSR601461-1"/>
    </source>
</evidence>
<protein>
    <submittedName>
        <fullName evidence="15">Aspartic proteinase A1</fullName>
    </submittedName>
</protein>
<proteinExistence type="inferred from homology"/>
<feature type="active site" evidence="8">
    <location>
        <position position="106"/>
    </location>
</feature>
<comment type="similarity">
    <text evidence="1 10">Belongs to the peptidase A1 family.</text>
</comment>
<dbReference type="FunFam" id="2.40.70.10:FF:000115">
    <property type="entry name" value="Lysosomal aspartic protease"/>
    <property type="match status" value="1"/>
</dbReference>
<evidence type="ECO:0000256" key="6">
    <source>
        <dbReference type="ARBA" id="ARBA00023157"/>
    </source>
</evidence>
<keyword evidence="3 10" id="KW-0064">Aspartyl protease</keyword>
<feature type="domain" description="Saposin B-type" evidence="12">
    <location>
        <begin position="383"/>
        <end position="424"/>
    </location>
</feature>
<dbReference type="CDD" id="cd06098">
    <property type="entry name" value="phytepsin"/>
    <property type="match status" value="1"/>
</dbReference>
<feature type="domain" description="Peptidase A1" evidence="13">
    <location>
        <begin position="88"/>
        <end position="510"/>
    </location>
</feature>
<evidence type="ECO:0000259" key="12">
    <source>
        <dbReference type="PROSITE" id="PS50015"/>
    </source>
</evidence>
<dbReference type="PROSITE" id="PS00141">
    <property type="entry name" value="ASP_PROTEASE"/>
    <property type="match status" value="2"/>
</dbReference>
<evidence type="ECO:0000256" key="11">
    <source>
        <dbReference type="SAM" id="SignalP"/>
    </source>
</evidence>
<dbReference type="InterPro" id="IPR033121">
    <property type="entry name" value="PEPTIDASE_A1"/>
</dbReference>
<feature type="domain" description="Saposin B-type" evidence="12">
    <location>
        <begin position="318"/>
        <end position="358"/>
    </location>
</feature>
<keyword evidence="14" id="KW-1185">Reference proteome</keyword>
<evidence type="ECO:0000256" key="3">
    <source>
        <dbReference type="ARBA" id="ARBA00022750"/>
    </source>
</evidence>
<dbReference type="PANTHER" id="PTHR47966:SF76">
    <property type="entry name" value="ASPARTIC PROTEINASE A1"/>
    <property type="match status" value="1"/>
</dbReference>
<dbReference type="InterPro" id="IPR007856">
    <property type="entry name" value="SapB_1"/>
</dbReference>
<dbReference type="InterPro" id="IPR008138">
    <property type="entry name" value="SapB_2"/>
</dbReference>
<keyword evidence="2 10" id="KW-0645">Protease</keyword>
<evidence type="ECO:0000256" key="2">
    <source>
        <dbReference type="ARBA" id="ARBA00022670"/>
    </source>
</evidence>
<keyword evidence="11" id="KW-0732">Signal</keyword>
<dbReference type="PROSITE" id="PS51767">
    <property type="entry name" value="PEPTIDASE_A1"/>
    <property type="match status" value="1"/>
</dbReference>
<keyword evidence="5" id="KW-0865">Zymogen</keyword>
<dbReference type="AlphaFoldDB" id="A0A9R0K0J6"/>
<dbReference type="KEGG" id="soe:110792677"/>
<keyword evidence="7" id="KW-0325">Glycoprotein</keyword>
<dbReference type="SUPFAM" id="SSF47862">
    <property type="entry name" value="Saposin"/>
    <property type="match status" value="1"/>
</dbReference>
<reference evidence="15" key="2">
    <citation type="submission" date="2025-08" db="UniProtKB">
        <authorList>
            <consortium name="RefSeq"/>
        </authorList>
    </citation>
    <scope>IDENTIFICATION</scope>
    <source>
        <tissue evidence="15">Leaf</tissue>
    </source>
</reference>
<dbReference type="Pfam" id="PF03489">
    <property type="entry name" value="SapB_2"/>
    <property type="match status" value="1"/>
</dbReference>
<dbReference type="FunFam" id="2.40.70.10:FF:000044">
    <property type="entry name" value="Lysosomal aspartic protease"/>
    <property type="match status" value="1"/>
</dbReference>
<dbReference type="GO" id="GO:0004190">
    <property type="term" value="F:aspartic-type endopeptidase activity"/>
    <property type="evidence" value="ECO:0000318"/>
    <property type="project" value="GO_Central"/>
</dbReference>
<feature type="signal peptide" evidence="11">
    <location>
        <begin position="1"/>
        <end position="23"/>
    </location>
</feature>
<dbReference type="Gene3D" id="2.40.70.10">
    <property type="entry name" value="Acid Proteases"/>
    <property type="match status" value="2"/>
</dbReference>
<dbReference type="Gene3D" id="1.10.225.10">
    <property type="entry name" value="Saposin-like"/>
    <property type="match status" value="1"/>
</dbReference>
<dbReference type="InterPro" id="IPR021109">
    <property type="entry name" value="Peptidase_aspartic_dom_sf"/>
</dbReference>
<keyword evidence="6 9" id="KW-1015">Disulfide bond</keyword>
<dbReference type="InterPro" id="IPR001461">
    <property type="entry name" value="Aspartic_peptidase_A1"/>
</dbReference>
<evidence type="ECO:0000256" key="5">
    <source>
        <dbReference type="ARBA" id="ARBA00023145"/>
    </source>
</evidence>
<dbReference type="InterPro" id="IPR001969">
    <property type="entry name" value="Aspartic_peptidase_AS"/>
</dbReference>